<protein>
    <submittedName>
        <fullName evidence="1">Uncharacterized protein</fullName>
    </submittedName>
</protein>
<dbReference type="Proteomes" id="UP000284277">
    <property type="component" value="Unassembled WGS sequence"/>
</dbReference>
<name>A0A419T0W5_9FIRM</name>
<proteinExistence type="predicted"/>
<accession>A0A419T0W5</accession>
<evidence type="ECO:0000313" key="1">
    <source>
        <dbReference type="EMBL" id="RKD31061.1"/>
    </source>
</evidence>
<dbReference type="AlphaFoldDB" id="A0A419T0W5"/>
<dbReference type="OrthoDB" id="2083018at2"/>
<sequence>MVLNSGDKIMVYDENKQKCFHVAEATEDYVKLSNDSCYYINETIDLNDNTVHIMSTESDVNGSKEHVTKMVMHKMRNVKQISYEKAIKILEILMDVDSEE</sequence>
<dbReference type="RefSeq" id="WP_120197279.1">
    <property type="nucleotide sequence ID" value="NZ_MCIA01000023.1"/>
</dbReference>
<gene>
    <name evidence="1" type="ORF">BET01_04190</name>
</gene>
<evidence type="ECO:0000313" key="2">
    <source>
        <dbReference type="Proteomes" id="UP000284277"/>
    </source>
</evidence>
<comment type="caution">
    <text evidence="1">The sequence shown here is derived from an EMBL/GenBank/DDBJ whole genome shotgun (WGS) entry which is preliminary data.</text>
</comment>
<keyword evidence="2" id="KW-1185">Reference proteome</keyword>
<reference evidence="1 2" key="1">
    <citation type="submission" date="2016-08" db="EMBL/GenBank/DDBJ databases">
        <title>A new outlook on sporulation: Clostridium algidixylanolyticum.</title>
        <authorList>
            <person name="Poppleton D.I."/>
            <person name="Gribaldo S."/>
        </authorList>
    </citation>
    <scope>NUCLEOTIDE SEQUENCE [LARGE SCALE GENOMIC DNA]</scope>
    <source>
        <strain evidence="1 2">SPL73</strain>
    </source>
</reference>
<organism evidence="1 2">
    <name type="scientific">Lacrimispora algidixylanolytica</name>
    <dbReference type="NCBI Taxonomy" id="94868"/>
    <lineage>
        <taxon>Bacteria</taxon>
        <taxon>Bacillati</taxon>
        <taxon>Bacillota</taxon>
        <taxon>Clostridia</taxon>
        <taxon>Lachnospirales</taxon>
        <taxon>Lachnospiraceae</taxon>
        <taxon>Lacrimispora</taxon>
    </lineage>
</organism>
<dbReference type="EMBL" id="MCIA01000023">
    <property type="protein sequence ID" value="RKD31061.1"/>
    <property type="molecule type" value="Genomic_DNA"/>
</dbReference>